<evidence type="ECO:0000313" key="7">
    <source>
        <dbReference type="Proteomes" id="UP000018780"/>
    </source>
</evidence>
<organism evidence="6 7">
    <name type="scientific">Leisingera methylohalidivorans DSM 14336</name>
    <dbReference type="NCBI Taxonomy" id="999552"/>
    <lineage>
        <taxon>Bacteria</taxon>
        <taxon>Pseudomonadati</taxon>
        <taxon>Pseudomonadota</taxon>
        <taxon>Alphaproteobacteria</taxon>
        <taxon>Rhodobacterales</taxon>
        <taxon>Roseobacteraceae</taxon>
        <taxon>Leisingera</taxon>
    </lineage>
</organism>
<dbReference type="PANTHER" id="PTHR37419:SF1">
    <property type="entry name" value="SERINE_THREONINE-PROTEIN KINASE TOXIN HIPA"/>
    <property type="match status" value="1"/>
</dbReference>
<dbReference type="InterPro" id="IPR052028">
    <property type="entry name" value="HipA_Ser/Thr_kinase"/>
</dbReference>
<evidence type="ECO:0000259" key="4">
    <source>
        <dbReference type="Pfam" id="PF07804"/>
    </source>
</evidence>
<dbReference type="STRING" id="999552.METH_16695"/>
<accession>V9VYV7</accession>
<dbReference type="GO" id="GO:0004674">
    <property type="term" value="F:protein serine/threonine kinase activity"/>
    <property type="evidence" value="ECO:0007669"/>
    <property type="project" value="TreeGrafter"/>
</dbReference>
<dbReference type="KEGG" id="lmd:METH_16695"/>
<gene>
    <name evidence="6" type="ORF">METH_16695</name>
</gene>
<evidence type="ECO:0000256" key="1">
    <source>
        <dbReference type="ARBA" id="ARBA00010164"/>
    </source>
</evidence>
<dbReference type="Proteomes" id="UP000018780">
    <property type="component" value="Chromosome"/>
</dbReference>
<dbReference type="EMBL" id="CP006773">
    <property type="protein sequence ID" value="AHD02092.1"/>
    <property type="molecule type" value="Genomic_DNA"/>
</dbReference>
<dbReference type="GO" id="GO:0005829">
    <property type="term" value="C:cytosol"/>
    <property type="evidence" value="ECO:0007669"/>
    <property type="project" value="TreeGrafter"/>
</dbReference>
<feature type="domain" description="HipA-like C-terminal" evidence="4">
    <location>
        <begin position="151"/>
        <end position="397"/>
    </location>
</feature>
<evidence type="ECO:0000313" key="6">
    <source>
        <dbReference type="EMBL" id="AHD02092.1"/>
    </source>
</evidence>
<evidence type="ECO:0000256" key="3">
    <source>
        <dbReference type="ARBA" id="ARBA00022777"/>
    </source>
</evidence>
<dbReference type="NCBIfam" id="TIGR03071">
    <property type="entry name" value="couple_hipA"/>
    <property type="match status" value="1"/>
</dbReference>
<name>V9VYV7_9RHOB</name>
<dbReference type="HOGENOM" id="CLU_030167_1_0_5"/>
<proteinExistence type="inferred from homology"/>
<keyword evidence="2" id="KW-0808">Transferase</keyword>
<comment type="similarity">
    <text evidence="1">Belongs to the HipA Ser/Thr kinase family.</text>
</comment>
<protein>
    <submittedName>
        <fullName evidence="6">Phosphatidylinositol kinase</fullName>
    </submittedName>
</protein>
<sequence>MTLQVPVYYAQFLVGRIAVHDDGTIGFAYTPEWISTPRAFPISVLMPLGPDPFPNRVTAPWLANLLPEEQQLETLSRSLGLSRTDAVALLREIGGDTAGALSFDSPSLQDQWDYVLLTDYYRTSSPQDALQAHFNDLAQRPFLAGADGVRLSLAGGQQKSALAVLDADGRPVLQLPEDGSRLAIPRNGAPSTVILKPDNPRLPGIVENELYCLTLAQKTGIPAAQAASIALGVRSAICVLRYDRHLSASGRIQRLHQEDFAQATATPPGRKYEVGSVPGFTLANLFTAAGHLEPRDVLNLFDQFAFNILVANTDAHAKNYSILHRLGPSVALAPLYDVSTVLPWPAVNQYFAQKIGGRKRKPADVTPDHFAQIAAELGFRPAEVLNRVTRLVDLMVQHRPAAEQHAAAQPGTAPGYVEQAANCAEQNALRILGRIPRA</sequence>
<dbReference type="OrthoDB" id="9805913at2"/>
<evidence type="ECO:0000256" key="2">
    <source>
        <dbReference type="ARBA" id="ARBA00022679"/>
    </source>
</evidence>
<dbReference type="PATRIC" id="fig|999552.6.peg.3328"/>
<dbReference type="RefSeq" id="WP_024091519.1">
    <property type="nucleotide sequence ID" value="NC_023135.1"/>
</dbReference>
<dbReference type="InterPro" id="IPR017508">
    <property type="entry name" value="HipA_N1"/>
</dbReference>
<dbReference type="Gene3D" id="1.10.1070.20">
    <property type="match status" value="1"/>
</dbReference>
<dbReference type="Pfam" id="PF13657">
    <property type="entry name" value="Couple_hipA"/>
    <property type="match status" value="1"/>
</dbReference>
<dbReference type="AlphaFoldDB" id="V9VYV7"/>
<evidence type="ECO:0000259" key="5">
    <source>
        <dbReference type="Pfam" id="PF13657"/>
    </source>
</evidence>
<reference evidence="6 7" key="1">
    <citation type="submission" date="2013-09" db="EMBL/GenBank/DDBJ databases">
        <authorList>
            <consortium name="DOE Joint Genome Institute"/>
            <person name="Klenk H.-P."/>
            <person name="Huntemann M."/>
            <person name="Han J."/>
            <person name="Chen A."/>
            <person name="Kyrpides N."/>
            <person name="Mavromatis K."/>
            <person name="Markowitz V."/>
            <person name="Palaniappan K."/>
            <person name="Ivanova N."/>
            <person name="Schaumberg A."/>
            <person name="Pati A."/>
            <person name="Liolios K."/>
            <person name="Nordberg H.P."/>
            <person name="Cantor M.N."/>
            <person name="Hua S.X."/>
            <person name="Woyke T."/>
        </authorList>
    </citation>
    <scope>NUCLEOTIDE SEQUENCE [LARGE SCALE GENOMIC DNA]</scope>
    <source>
        <strain evidence="6 7">DSM 14336</strain>
    </source>
</reference>
<keyword evidence="3 6" id="KW-0418">Kinase</keyword>
<dbReference type="PANTHER" id="PTHR37419">
    <property type="entry name" value="SERINE/THREONINE-PROTEIN KINASE TOXIN HIPA"/>
    <property type="match status" value="1"/>
</dbReference>
<feature type="domain" description="HipA N-terminal subdomain 1" evidence="5">
    <location>
        <begin position="7"/>
        <end position="103"/>
    </location>
</feature>
<dbReference type="InterPro" id="IPR012893">
    <property type="entry name" value="HipA-like_C"/>
</dbReference>
<keyword evidence="7" id="KW-1185">Reference proteome</keyword>
<dbReference type="Pfam" id="PF07804">
    <property type="entry name" value="HipA_C"/>
    <property type="match status" value="1"/>
</dbReference>
<dbReference type="CDD" id="cd17793">
    <property type="entry name" value="HipA"/>
    <property type="match status" value="1"/>
</dbReference>